<feature type="compositionally biased region" description="Low complexity" evidence="1">
    <location>
        <begin position="353"/>
        <end position="368"/>
    </location>
</feature>
<evidence type="ECO:0000313" key="3">
    <source>
        <dbReference type="Proteomes" id="UP000313359"/>
    </source>
</evidence>
<dbReference type="Proteomes" id="UP000313359">
    <property type="component" value="Unassembled WGS sequence"/>
</dbReference>
<feature type="region of interest" description="Disordered" evidence="1">
    <location>
        <begin position="75"/>
        <end position="101"/>
    </location>
</feature>
<feature type="compositionally biased region" description="Polar residues" evidence="1">
    <location>
        <begin position="398"/>
        <end position="409"/>
    </location>
</feature>
<dbReference type="STRING" id="1328759.A0A5C2SWH7"/>
<feature type="compositionally biased region" description="Low complexity" evidence="1">
    <location>
        <begin position="307"/>
        <end position="316"/>
    </location>
</feature>
<dbReference type="EMBL" id="ML122252">
    <property type="protein sequence ID" value="RPD65466.1"/>
    <property type="molecule type" value="Genomic_DNA"/>
</dbReference>
<organism evidence="2 3">
    <name type="scientific">Lentinus tigrinus ALCF2SS1-6</name>
    <dbReference type="NCBI Taxonomy" id="1328759"/>
    <lineage>
        <taxon>Eukaryota</taxon>
        <taxon>Fungi</taxon>
        <taxon>Dikarya</taxon>
        <taxon>Basidiomycota</taxon>
        <taxon>Agaricomycotina</taxon>
        <taxon>Agaricomycetes</taxon>
        <taxon>Polyporales</taxon>
        <taxon>Polyporaceae</taxon>
        <taxon>Lentinus</taxon>
    </lineage>
</organism>
<accession>A0A5C2SWH7</accession>
<keyword evidence="3" id="KW-1185">Reference proteome</keyword>
<feature type="compositionally biased region" description="Low complexity" evidence="1">
    <location>
        <begin position="262"/>
        <end position="274"/>
    </location>
</feature>
<sequence>MLYSKCNQVSIESRRLADELSKVKRHSSPRADESGYSYPYDRKAEPITTPRDYAADRETVKDKVNFFLLSPVPHSQPVPDLPSNMSHFNPLADDDESSDEAFEKIKPHAISSASRAIPIMHRSDSYRDRARSNASLLSRPDPDAMSISVPKSNLDVHMSGSSVSPNGPAFQYGSRPKDFVPSSLERLPENALGLRADIARPPLTDVDPELRVRQLAQLHEVLRDPAPTTSPRKPSVSDGSERERDRARAAVPSAMSSTRTPSPVSSASHSYSSSHMEKEHNSAPYKSNPTAISCASHAAAARERARASSVNSQNAPSAPPPPSSVTPTASVASTTSLSHITAMRDQPLHALYPQTQPQSAPRPAQPRRQSSDNYALSSSLSKGRIAALGVVPPPRYPSNLTRAMQGIPS</sequence>
<protein>
    <submittedName>
        <fullName evidence="2">Uncharacterized protein</fullName>
    </submittedName>
</protein>
<evidence type="ECO:0000313" key="2">
    <source>
        <dbReference type="EMBL" id="RPD65466.1"/>
    </source>
</evidence>
<feature type="region of interest" description="Disordered" evidence="1">
    <location>
        <begin position="124"/>
        <end position="177"/>
    </location>
</feature>
<evidence type="ECO:0000256" key="1">
    <source>
        <dbReference type="SAM" id="MobiDB-lite"/>
    </source>
</evidence>
<feature type="region of interest" description="Disordered" evidence="1">
    <location>
        <begin position="217"/>
        <end position="409"/>
    </location>
</feature>
<dbReference type="AlphaFoldDB" id="A0A5C2SWH7"/>
<dbReference type="OrthoDB" id="6105938at2759"/>
<feature type="region of interest" description="Disordered" evidence="1">
    <location>
        <begin position="19"/>
        <end position="54"/>
    </location>
</feature>
<gene>
    <name evidence="2" type="ORF">L227DRAFT_212872</name>
</gene>
<feature type="compositionally biased region" description="Basic and acidic residues" evidence="1">
    <location>
        <begin position="239"/>
        <end position="248"/>
    </location>
</feature>
<proteinExistence type="predicted"/>
<name>A0A5C2SWH7_9APHY</name>
<reference evidence="2" key="1">
    <citation type="journal article" date="2018" name="Genome Biol. Evol.">
        <title>Genomics and development of Lentinus tigrinus, a white-rot wood-decaying mushroom with dimorphic fruiting bodies.</title>
        <authorList>
            <person name="Wu B."/>
            <person name="Xu Z."/>
            <person name="Knudson A."/>
            <person name="Carlson A."/>
            <person name="Chen N."/>
            <person name="Kovaka S."/>
            <person name="LaButti K."/>
            <person name="Lipzen A."/>
            <person name="Pennachio C."/>
            <person name="Riley R."/>
            <person name="Schakwitz W."/>
            <person name="Umezawa K."/>
            <person name="Ohm R.A."/>
            <person name="Grigoriev I.V."/>
            <person name="Nagy L.G."/>
            <person name="Gibbons J."/>
            <person name="Hibbett D."/>
        </authorList>
    </citation>
    <scope>NUCLEOTIDE SEQUENCE [LARGE SCALE GENOMIC DNA]</scope>
    <source>
        <strain evidence="2">ALCF2SS1-6</strain>
    </source>
</reference>
<feature type="compositionally biased region" description="Low complexity" evidence="1">
    <location>
        <begin position="325"/>
        <end position="336"/>
    </location>
</feature>